<dbReference type="Gene3D" id="3.40.50.300">
    <property type="entry name" value="P-loop containing nucleotide triphosphate hydrolases"/>
    <property type="match status" value="1"/>
</dbReference>
<dbReference type="AlphaFoldDB" id="A0A6M8UJ62"/>
<protein>
    <submittedName>
        <fullName evidence="1">Type II/IV secretion system ATPase</fullName>
    </submittedName>
</protein>
<evidence type="ECO:0000313" key="2">
    <source>
        <dbReference type="Proteomes" id="UP000505325"/>
    </source>
</evidence>
<dbReference type="InterPro" id="IPR027417">
    <property type="entry name" value="P-loop_NTPase"/>
</dbReference>
<accession>A0A6M8UJ62</accession>
<gene>
    <name evidence="1" type="ORF">PMPD1_3530</name>
</gene>
<reference evidence="1 2" key="1">
    <citation type="submission" date="2020-06" db="EMBL/GenBank/DDBJ databases">
        <title>Genome sequence of Paramixta manurensis strain PD-1.</title>
        <authorList>
            <person name="Lee C.W."/>
            <person name="Kim J."/>
        </authorList>
    </citation>
    <scope>NUCLEOTIDE SEQUENCE [LARGE SCALE GENOMIC DNA]</scope>
    <source>
        <strain evidence="1 2">PD-1</strain>
    </source>
</reference>
<proteinExistence type="predicted"/>
<dbReference type="KEGG" id="pmak:PMPD1_3530"/>
<sequence length="374" mass="41344">MLLFQHTPGKVARDTSISVVVSARSEVMEAICSQLEIRGTTTVERYAVHPNTFDVATLQGNINYFIFDIESEAESDRFFNKIELLISRSTVCIAIGNHDSLVFASKCHAAGIHYIYYHPEQFSALGAIFDNETGILKTARSAIKISVLGCKGGVGNSSLSYHLASNLVKQRNSTLLLVQGLGGTLNLDLIAKKEIGSEVTKLQENLYALYEQREHRWAFSLPLYDGYDFVLFDHTLYNAETSELENALQHSNCVILVCNHDLAAIRNAKKLIDYHQHAQGSLSRVRKIVICFNQNQPMMSGAINQEEVASLLGRPVDIVIPFIKGNGDPANPLSFSGKHNAILQQLTNLTLGRNSPSSEAGKAFNWFGLTARKQ</sequence>
<dbReference type="Proteomes" id="UP000505325">
    <property type="component" value="Chromosome"/>
</dbReference>
<organism evidence="1 2">
    <name type="scientific">Paramixta manurensis</name>
    <dbReference type="NCBI Taxonomy" id="2740817"/>
    <lineage>
        <taxon>Bacteria</taxon>
        <taxon>Pseudomonadati</taxon>
        <taxon>Pseudomonadota</taxon>
        <taxon>Gammaproteobacteria</taxon>
        <taxon>Enterobacterales</taxon>
        <taxon>Erwiniaceae</taxon>
        <taxon>Paramixta</taxon>
    </lineage>
</organism>
<name>A0A6M8UJ62_9GAMM</name>
<dbReference type="SUPFAM" id="SSF52540">
    <property type="entry name" value="P-loop containing nucleoside triphosphate hydrolases"/>
    <property type="match status" value="1"/>
</dbReference>
<evidence type="ECO:0000313" key="1">
    <source>
        <dbReference type="EMBL" id="QKJ88447.1"/>
    </source>
</evidence>
<keyword evidence="2" id="KW-1185">Reference proteome</keyword>
<dbReference type="EMBL" id="CP054212">
    <property type="protein sequence ID" value="QKJ88447.1"/>
    <property type="molecule type" value="Genomic_DNA"/>
</dbReference>